<organism evidence="2 3">
    <name type="scientific">Sphaerobacter thermophilus (strain ATCC 49802 / DSM 20745 / KCCM 41009 / NCIMB 13125 / S 6022)</name>
    <dbReference type="NCBI Taxonomy" id="479434"/>
    <lineage>
        <taxon>Bacteria</taxon>
        <taxon>Pseudomonadati</taxon>
        <taxon>Thermomicrobiota</taxon>
        <taxon>Thermomicrobia</taxon>
        <taxon>Sphaerobacterales</taxon>
        <taxon>Sphaerobacterineae</taxon>
        <taxon>Sphaerobacteraceae</taxon>
        <taxon>Sphaerobacter</taxon>
    </lineage>
</organism>
<reference evidence="3" key="1">
    <citation type="submission" date="2009-11" db="EMBL/GenBank/DDBJ databases">
        <title>The complete chromosome 2 of Sphaerobacter thermophilus DSM 20745.</title>
        <authorList>
            <person name="Lucas S."/>
            <person name="Copeland A."/>
            <person name="Lapidus A."/>
            <person name="Glavina del Rio T."/>
            <person name="Dalin E."/>
            <person name="Tice H."/>
            <person name="Bruce D."/>
            <person name="Goodwin L."/>
            <person name="Pitluck S."/>
            <person name="Kyrpides N."/>
            <person name="Mavromatis K."/>
            <person name="Ivanova N."/>
            <person name="Mikhailova N."/>
            <person name="LaButti K.M."/>
            <person name="Clum A."/>
            <person name="Sun H.I."/>
            <person name="Brettin T."/>
            <person name="Detter J.C."/>
            <person name="Han C."/>
            <person name="Larimer F."/>
            <person name="Land M."/>
            <person name="Hauser L."/>
            <person name="Markowitz V."/>
            <person name="Cheng J.F."/>
            <person name="Hugenholtz P."/>
            <person name="Woyke T."/>
            <person name="Wu D."/>
            <person name="Steenblock K."/>
            <person name="Schneider S."/>
            <person name="Pukall R."/>
            <person name="Goeker M."/>
            <person name="Klenk H.P."/>
            <person name="Eisen J.A."/>
        </authorList>
    </citation>
    <scope>NUCLEOTIDE SEQUENCE [LARGE SCALE GENOMIC DNA]</scope>
    <source>
        <strain evidence="3">ATCC 49802 / DSM 20745 / S 6022</strain>
    </source>
</reference>
<dbReference type="OrthoDB" id="9111355at2"/>
<dbReference type="Gene3D" id="3.10.180.10">
    <property type="entry name" value="2,3-Dihydroxybiphenyl 1,2-Dioxygenase, domain 1"/>
    <property type="match status" value="2"/>
</dbReference>
<feature type="domain" description="VOC" evidence="1">
    <location>
        <begin position="4"/>
        <end position="139"/>
    </location>
</feature>
<accession>D1C9Q1</accession>
<dbReference type="PANTHER" id="PTHR40265">
    <property type="entry name" value="BLL2707 PROTEIN"/>
    <property type="match status" value="1"/>
</dbReference>
<dbReference type="STRING" id="479434.Sthe_3144"/>
<evidence type="ECO:0000313" key="3">
    <source>
        <dbReference type="Proteomes" id="UP000002027"/>
    </source>
</evidence>
<dbReference type="KEGG" id="sti:Sthe_3144"/>
<dbReference type="PROSITE" id="PS51819">
    <property type="entry name" value="VOC"/>
    <property type="match status" value="1"/>
</dbReference>
<dbReference type="EMBL" id="CP001824">
    <property type="protein sequence ID" value="ACZ40544.1"/>
    <property type="molecule type" value="Genomic_DNA"/>
</dbReference>
<name>D1C9Q1_SPHTD</name>
<dbReference type="PANTHER" id="PTHR40265:SF1">
    <property type="entry name" value="GLYOXALASE-LIKE DOMAIN-CONTAINING PROTEIN"/>
    <property type="match status" value="1"/>
</dbReference>
<dbReference type="RefSeq" id="WP_012873579.1">
    <property type="nucleotide sequence ID" value="NC_013524.1"/>
</dbReference>
<dbReference type="AlphaFoldDB" id="D1C9Q1"/>
<dbReference type="InterPro" id="IPR025870">
    <property type="entry name" value="Glyoxalase-like_dom"/>
</dbReference>
<gene>
    <name evidence="2" type="ordered locus">Sthe_3144</name>
</gene>
<keyword evidence="3" id="KW-1185">Reference proteome</keyword>
<dbReference type="Pfam" id="PF13468">
    <property type="entry name" value="Glyoxalase_3"/>
    <property type="match status" value="1"/>
</dbReference>
<dbReference type="SUPFAM" id="SSF54593">
    <property type="entry name" value="Glyoxalase/Bleomycin resistance protein/Dihydroxybiphenyl dioxygenase"/>
    <property type="match status" value="2"/>
</dbReference>
<reference evidence="2 3" key="2">
    <citation type="journal article" date="2010" name="Stand. Genomic Sci.">
        <title>Complete genome sequence of Desulfohalobium retbaense type strain (HR(100)).</title>
        <authorList>
            <person name="Spring S."/>
            <person name="Nolan M."/>
            <person name="Lapidus A."/>
            <person name="Glavina Del Rio T."/>
            <person name="Copeland A."/>
            <person name="Tice H."/>
            <person name="Cheng J.F."/>
            <person name="Lucas S."/>
            <person name="Land M."/>
            <person name="Chen F."/>
            <person name="Bruce D."/>
            <person name="Goodwin L."/>
            <person name="Pitluck S."/>
            <person name="Ivanova N."/>
            <person name="Mavromatis K."/>
            <person name="Mikhailova N."/>
            <person name="Pati A."/>
            <person name="Chen A."/>
            <person name="Palaniappan K."/>
            <person name="Hauser L."/>
            <person name="Chang Y.J."/>
            <person name="Jeffries C.D."/>
            <person name="Munk C."/>
            <person name="Kiss H."/>
            <person name="Chain P."/>
            <person name="Han C."/>
            <person name="Brettin T."/>
            <person name="Detter J.C."/>
            <person name="Schuler E."/>
            <person name="Goker M."/>
            <person name="Rohde M."/>
            <person name="Bristow J."/>
            <person name="Eisen J.A."/>
            <person name="Markowitz V."/>
            <person name="Hugenholtz P."/>
            <person name="Kyrpides N.C."/>
            <person name="Klenk H.P."/>
        </authorList>
    </citation>
    <scope>NUCLEOTIDE SEQUENCE [LARGE SCALE GENOMIC DNA]</scope>
    <source>
        <strain evidence="3">ATCC 49802 / DSM 20745 / S 6022</strain>
    </source>
</reference>
<proteinExistence type="predicted"/>
<protein>
    <recommendedName>
        <fullName evidence="1">VOC domain-containing protein</fullName>
    </recommendedName>
</protein>
<dbReference type="SMR" id="D1C9Q1"/>
<dbReference type="InterPro" id="IPR029068">
    <property type="entry name" value="Glyas_Bleomycin-R_OHBP_Dase"/>
</dbReference>
<dbReference type="HOGENOM" id="CLU_058475_1_0_0"/>
<evidence type="ECO:0000259" key="1">
    <source>
        <dbReference type="PROSITE" id="PS51819"/>
    </source>
</evidence>
<sequence length="264" mass="28368">MFTGIDHIVILVQRLDDAIRTYQGLGFNVYPGGEHPGGTHNALVIFQDGAYLELIAFQRPDCPHDHRWYRFLSTGGGIVDFAVGVDDVAATVERARAAGLDYRGPVPGARRRLDGVEVAWRLGVTAEDFTGEMPFVIDDVTPREVRVPTGDVAVHPLGVVGLRSVVVAVRDLGEAAERYGALLGVTPPAAVADDALMAQTVTFDIGPHQIVLAYPSDPGSPLVRRIQRQGDGPWQIVLTAEGRDTPLVIEPAEAEGARLVIEPA</sequence>
<dbReference type="InParanoid" id="D1C9Q1"/>
<dbReference type="eggNOG" id="COG0346">
    <property type="taxonomic scope" value="Bacteria"/>
</dbReference>
<evidence type="ECO:0000313" key="2">
    <source>
        <dbReference type="EMBL" id="ACZ40544.1"/>
    </source>
</evidence>
<dbReference type="Proteomes" id="UP000002027">
    <property type="component" value="Chromosome 2"/>
</dbReference>
<dbReference type="InterPro" id="IPR037523">
    <property type="entry name" value="VOC_core"/>
</dbReference>